<dbReference type="Pfam" id="PF04167">
    <property type="entry name" value="DUF402"/>
    <property type="match status" value="1"/>
</dbReference>
<dbReference type="PANTHER" id="PTHR39159">
    <property type="match status" value="1"/>
</dbReference>
<dbReference type="InterPro" id="IPR050212">
    <property type="entry name" value="Ntdp-like"/>
</dbReference>
<evidence type="ECO:0000259" key="2">
    <source>
        <dbReference type="Pfam" id="PF04167"/>
    </source>
</evidence>
<reference evidence="4" key="1">
    <citation type="submission" date="2023-07" db="EMBL/GenBank/DDBJ databases">
        <title>30 novel species of actinomycetes from the DSMZ collection.</title>
        <authorList>
            <person name="Nouioui I."/>
        </authorList>
    </citation>
    <scope>NUCLEOTIDE SEQUENCE [LARGE SCALE GENOMIC DNA]</scope>
    <source>
        <strain evidence="4">DSM 41982</strain>
    </source>
</reference>
<accession>A0ABD5EDW6</accession>
<dbReference type="GO" id="GO:0016787">
    <property type="term" value="F:hydrolase activity"/>
    <property type="evidence" value="ECO:0007669"/>
    <property type="project" value="UniProtKB-KW"/>
</dbReference>
<organism evidence="3 4">
    <name type="scientific">Streptomyces evansiae</name>
    <dbReference type="NCBI Taxonomy" id="3075535"/>
    <lineage>
        <taxon>Bacteria</taxon>
        <taxon>Bacillati</taxon>
        <taxon>Actinomycetota</taxon>
        <taxon>Actinomycetes</taxon>
        <taxon>Kitasatosporales</taxon>
        <taxon>Streptomycetaceae</taxon>
        <taxon>Streptomyces</taxon>
    </lineage>
</organism>
<sequence>MPHETAVPRWSPGTPILWRYRANGTRGDEGIHICRPMTVVEDTGDRLVAWLAPGTECVRPVFADGTPVHAEPLASRYTRPRTTGREPWWGNGVLKLARAGEPWSVWLWWDEDWTFRNWYVNLEQPLRRHPAGVDSVDHFLDIDVQRDRSWSWRDEDEFAQACADGLMSAETAAGVREAGRAAVALIAAWGAPFSEPWAEWRPEPSWPVPSLPADWDRLPAGVTA</sequence>
<name>A0ABD5EDW6_9ACTN</name>
<dbReference type="AlphaFoldDB" id="A0ABD5EDW6"/>
<comment type="caution">
    <text evidence="3">The sequence shown here is derived from an EMBL/GenBank/DDBJ whole genome shotgun (WGS) entry which is preliminary data.</text>
</comment>
<dbReference type="EMBL" id="JAVRER010000074">
    <property type="protein sequence ID" value="MDT0419390.1"/>
    <property type="molecule type" value="Genomic_DNA"/>
</dbReference>
<dbReference type="Proteomes" id="UP001183607">
    <property type="component" value="Unassembled WGS sequence"/>
</dbReference>
<gene>
    <name evidence="3" type="ORF">RM574_28320</name>
</gene>
<dbReference type="InterPro" id="IPR007295">
    <property type="entry name" value="DUF402"/>
</dbReference>
<protein>
    <submittedName>
        <fullName evidence="3">DUF402 domain-containing protein</fullName>
    </submittedName>
</protein>
<proteinExistence type="predicted"/>
<feature type="domain" description="DUF402" evidence="2">
    <location>
        <begin position="72"/>
        <end position="190"/>
    </location>
</feature>
<evidence type="ECO:0000313" key="3">
    <source>
        <dbReference type="EMBL" id="MDT0419390.1"/>
    </source>
</evidence>
<dbReference type="InterPro" id="IPR035930">
    <property type="entry name" value="FomD-like_sf"/>
</dbReference>
<dbReference type="SUPFAM" id="SSF159234">
    <property type="entry name" value="FomD-like"/>
    <property type="match status" value="1"/>
</dbReference>
<keyword evidence="1" id="KW-0378">Hydrolase</keyword>
<evidence type="ECO:0000313" key="4">
    <source>
        <dbReference type="Proteomes" id="UP001183607"/>
    </source>
</evidence>
<dbReference type="RefSeq" id="WP_199785034.1">
    <property type="nucleotide sequence ID" value="NZ_JAVRER010000074.1"/>
</dbReference>
<dbReference type="Gene3D" id="2.40.380.10">
    <property type="entry name" value="FomD-like"/>
    <property type="match status" value="1"/>
</dbReference>
<dbReference type="PANTHER" id="PTHR39159:SF1">
    <property type="entry name" value="UPF0374 PROTEIN YGAC"/>
    <property type="match status" value="1"/>
</dbReference>
<evidence type="ECO:0000256" key="1">
    <source>
        <dbReference type="ARBA" id="ARBA00022801"/>
    </source>
</evidence>